<keyword evidence="2" id="KW-1185">Reference proteome</keyword>
<sequence>MVEKPQTDINPLKRRNKMPELRVDLVLQEIERLGRDTIWEKAFQCPCINPKTHSPKPDCKVCHGQGIVFSNPYSLKMLTQSDDKGVYNGHFGNQEIRSSIATPQITENGIENGISARDRITIKDMYITQTYSFNVTPLRSAKGMFIPYKVNTIDEAYTIDDNGDLMSIDISKLSYDTDTSMLTILDNTLDNHTISLVLSVEARYYVVDVTKETRYAYVSNYKGKLAMVGNYNKNLKYEELYGADFSGLKGQGTIPIRLPKKLIIRREDLYIPDSNIVISDSDNNAVITDPKATADMSDFFGGNNG</sequence>
<reference evidence="1 2" key="1">
    <citation type="submission" date="2017-08" db="EMBL/GenBank/DDBJ databases">
        <title>Isolation and Characterization of phages of Lactobacillus pentosus and plantarum.</title>
        <authorList>
            <person name="Qi R."/>
            <person name="Yu M."/>
            <person name="Qiao X."/>
            <person name="Li Y."/>
        </authorList>
    </citation>
    <scope>NUCLEOTIDE SEQUENCE [LARGE SCALE GENOMIC DNA]</scope>
</reference>
<name>A0A291I9F0_9CAUD</name>
<gene>
    <name evidence="1" type="ORF">LpeD_11</name>
</gene>
<dbReference type="Proteomes" id="UP000229296">
    <property type="component" value="Segment"/>
</dbReference>
<accession>A0A291I9F0</accession>
<evidence type="ECO:0000313" key="1">
    <source>
        <dbReference type="EMBL" id="ATG86320.1"/>
    </source>
</evidence>
<organism evidence="1 2">
    <name type="scientific">Lactobacillus phage LpeD</name>
    <dbReference type="NCBI Taxonomy" id="2041210"/>
    <lineage>
        <taxon>Viruses</taxon>
        <taxon>Duplodnaviria</taxon>
        <taxon>Heunggongvirae</taxon>
        <taxon>Uroviricota</taxon>
        <taxon>Caudoviricetes</taxon>
        <taxon>Herelleviridae</taxon>
        <taxon>Elpedvirus</taxon>
        <taxon>Elpedvirus LpeD</taxon>
    </lineage>
</organism>
<dbReference type="EMBL" id="MF787246">
    <property type="protein sequence ID" value="ATG86320.1"/>
    <property type="molecule type" value="Genomic_DNA"/>
</dbReference>
<evidence type="ECO:0000313" key="2">
    <source>
        <dbReference type="Proteomes" id="UP000229296"/>
    </source>
</evidence>
<protein>
    <submittedName>
        <fullName evidence="1">Uncharacterized protein</fullName>
    </submittedName>
</protein>
<proteinExistence type="predicted"/>